<evidence type="ECO:0000256" key="2">
    <source>
        <dbReference type="ARBA" id="ARBA00022771"/>
    </source>
</evidence>
<feature type="transmembrane region" description="Helical" evidence="5">
    <location>
        <begin position="186"/>
        <end position="204"/>
    </location>
</feature>
<dbReference type="Proteomes" id="UP001341840">
    <property type="component" value="Unassembled WGS sequence"/>
</dbReference>
<comment type="caution">
    <text evidence="7">The sequence shown here is derived from an EMBL/GenBank/DDBJ whole genome shotgun (WGS) entry which is preliminary data.</text>
</comment>
<gene>
    <name evidence="7" type="ORF">PIB30_060066</name>
</gene>
<organism evidence="7 8">
    <name type="scientific">Stylosanthes scabra</name>
    <dbReference type="NCBI Taxonomy" id="79078"/>
    <lineage>
        <taxon>Eukaryota</taxon>
        <taxon>Viridiplantae</taxon>
        <taxon>Streptophyta</taxon>
        <taxon>Embryophyta</taxon>
        <taxon>Tracheophyta</taxon>
        <taxon>Spermatophyta</taxon>
        <taxon>Magnoliopsida</taxon>
        <taxon>eudicotyledons</taxon>
        <taxon>Gunneridae</taxon>
        <taxon>Pentapetalae</taxon>
        <taxon>rosids</taxon>
        <taxon>fabids</taxon>
        <taxon>Fabales</taxon>
        <taxon>Fabaceae</taxon>
        <taxon>Papilionoideae</taxon>
        <taxon>50 kb inversion clade</taxon>
        <taxon>dalbergioids sensu lato</taxon>
        <taxon>Dalbergieae</taxon>
        <taxon>Pterocarpus clade</taxon>
        <taxon>Stylosanthes</taxon>
    </lineage>
</organism>
<evidence type="ECO:0000256" key="1">
    <source>
        <dbReference type="ARBA" id="ARBA00022723"/>
    </source>
</evidence>
<dbReference type="EMBL" id="JASCZI010060941">
    <property type="protein sequence ID" value="MED6136903.1"/>
    <property type="molecule type" value="Genomic_DNA"/>
</dbReference>
<evidence type="ECO:0000256" key="5">
    <source>
        <dbReference type="SAM" id="Phobius"/>
    </source>
</evidence>
<dbReference type="InterPro" id="IPR010666">
    <property type="entry name" value="Znf_GRF"/>
</dbReference>
<evidence type="ECO:0000259" key="6">
    <source>
        <dbReference type="PROSITE" id="PS51999"/>
    </source>
</evidence>
<accession>A0ABU6SLS7</accession>
<name>A0ABU6SLS7_9FABA</name>
<protein>
    <recommendedName>
        <fullName evidence="6">GRF-type domain-containing protein</fullName>
    </recommendedName>
</protein>
<keyword evidence="2 4" id="KW-0863">Zinc-finger</keyword>
<sequence>MDPNDACQGSSNSMEAMTKRCRCYCGASVTVLAAPTISGTRRYVACGKVPKCDFFEWIDDEEVNSRTKLKEKRVQCFCRDALVLRMSGTILNPNRRFISCPNRRCKFFEWIDEGEKVCSTQQSCGSQRIKCGSQRTDPNLALMEAQERKIERLHVEVGRVCVEMARFQDQVGKIEKNMQDLKQMKNVTNICIVILIVTLLFVKFA</sequence>
<evidence type="ECO:0000313" key="7">
    <source>
        <dbReference type="EMBL" id="MED6136903.1"/>
    </source>
</evidence>
<keyword evidence="5" id="KW-0472">Membrane</keyword>
<evidence type="ECO:0000313" key="8">
    <source>
        <dbReference type="Proteomes" id="UP001341840"/>
    </source>
</evidence>
<evidence type="ECO:0000256" key="3">
    <source>
        <dbReference type="ARBA" id="ARBA00022833"/>
    </source>
</evidence>
<feature type="domain" description="GRF-type" evidence="6">
    <location>
        <begin position="76"/>
        <end position="114"/>
    </location>
</feature>
<keyword evidence="5" id="KW-0812">Transmembrane</keyword>
<keyword evidence="8" id="KW-1185">Reference proteome</keyword>
<dbReference type="PROSITE" id="PS51999">
    <property type="entry name" value="ZF_GRF"/>
    <property type="match status" value="1"/>
</dbReference>
<keyword evidence="1" id="KW-0479">Metal-binding</keyword>
<reference evidence="7 8" key="1">
    <citation type="journal article" date="2023" name="Plants (Basel)">
        <title>Bridging the Gap: Combining Genomics and Transcriptomics Approaches to Understand Stylosanthes scabra, an Orphan Legume from the Brazilian Caatinga.</title>
        <authorList>
            <person name="Ferreira-Neto J.R.C."/>
            <person name="da Silva M.D."/>
            <person name="Binneck E."/>
            <person name="de Melo N.F."/>
            <person name="da Silva R.H."/>
            <person name="de Melo A.L.T.M."/>
            <person name="Pandolfi V."/>
            <person name="Bustamante F.O."/>
            <person name="Brasileiro-Vidal A.C."/>
            <person name="Benko-Iseppon A.M."/>
        </authorList>
    </citation>
    <scope>NUCLEOTIDE SEQUENCE [LARGE SCALE GENOMIC DNA]</scope>
    <source>
        <tissue evidence="7">Leaves</tissue>
    </source>
</reference>
<keyword evidence="3" id="KW-0862">Zinc</keyword>
<dbReference type="PANTHER" id="PTHR33248">
    <property type="entry name" value="ZINC ION-BINDING PROTEIN"/>
    <property type="match status" value="1"/>
</dbReference>
<evidence type="ECO:0000256" key="4">
    <source>
        <dbReference type="PROSITE-ProRule" id="PRU01343"/>
    </source>
</evidence>
<proteinExistence type="predicted"/>
<keyword evidence="5" id="KW-1133">Transmembrane helix</keyword>